<dbReference type="InterPro" id="IPR034058">
    <property type="entry name" value="TagA/B/C/D_pept_dom"/>
</dbReference>
<dbReference type="GO" id="GO:0004252">
    <property type="term" value="F:serine-type endopeptidase activity"/>
    <property type="evidence" value="ECO:0007669"/>
    <property type="project" value="UniProtKB-UniRule"/>
</dbReference>
<dbReference type="Gene3D" id="2.60.120.380">
    <property type="match status" value="1"/>
</dbReference>
<evidence type="ECO:0000256" key="3">
    <source>
        <dbReference type="ARBA" id="ARBA00022825"/>
    </source>
</evidence>
<dbReference type="GO" id="GO:0006508">
    <property type="term" value="P:proteolysis"/>
    <property type="evidence" value="ECO:0007669"/>
    <property type="project" value="UniProtKB-KW"/>
</dbReference>
<feature type="chain" id="PRO_5002970928" evidence="5">
    <location>
        <begin position="24"/>
        <end position="1783"/>
    </location>
</feature>
<dbReference type="eggNOG" id="COG1404">
    <property type="taxonomic scope" value="Bacteria"/>
</dbReference>
<gene>
    <name evidence="8" type="ordered locus">Dfer_0718</name>
</gene>
<protein>
    <submittedName>
        <fullName evidence="8">Peptidase S8 and S53 subtilisin kexin sedolisin</fullName>
    </submittedName>
</protein>
<dbReference type="Gene3D" id="2.60.40.10">
    <property type="entry name" value="Immunoglobulins"/>
    <property type="match status" value="2"/>
</dbReference>
<dbReference type="STRING" id="471854.Dfer_0718"/>
<proteinExistence type="inferred from homology"/>
<evidence type="ECO:0000256" key="4">
    <source>
        <dbReference type="PROSITE-ProRule" id="PRU01240"/>
    </source>
</evidence>
<dbReference type="InterPro" id="IPR051048">
    <property type="entry name" value="Peptidase_S8/S53_subtilisin"/>
</dbReference>
<dbReference type="Pfam" id="PF00082">
    <property type="entry name" value="Peptidase_S8"/>
    <property type="match status" value="1"/>
</dbReference>
<dbReference type="Pfam" id="PF18962">
    <property type="entry name" value="Por_Secre_tail"/>
    <property type="match status" value="1"/>
</dbReference>
<dbReference type="Gene3D" id="3.40.50.200">
    <property type="entry name" value="Peptidase S8/S53 domain"/>
    <property type="match status" value="1"/>
</dbReference>
<feature type="active site" description="Charge relay system" evidence="4">
    <location>
        <position position="249"/>
    </location>
</feature>
<dbReference type="NCBIfam" id="TIGR04183">
    <property type="entry name" value="Por_Secre_tail"/>
    <property type="match status" value="1"/>
</dbReference>
<dbReference type="SUPFAM" id="SSF52743">
    <property type="entry name" value="Subtilisin-like"/>
    <property type="match status" value="1"/>
</dbReference>
<dbReference type="OrthoDB" id="9792152at2"/>
<dbReference type="PANTHER" id="PTHR43399">
    <property type="entry name" value="SUBTILISIN-RELATED"/>
    <property type="match status" value="1"/>
</dbReference>
<feature type="domain" description="Peptidase S8/S53" evidence="6">
    <location>
        <begin position="269"/>
        <end position="502"/>
    </location>
</feature>
<keyword evidence="2 4" id="KW-0378">Hydrolase</keyword>
<dbReference type="PRINTS" id="PR00723">
    <property type="entry name" value="SUBTILISIN"/>
</dbReference>
<dbReference type="InterPro" id="IPR000209">
    <property type="entry name" value="Peptidase_S8/S53_dom"/>
</dbReference>
<dbReference type="EMBL" id="CP001619">
    <property type="protein sequence ID" value="ACT91980.1"/>
    <property type="molecule type" value="Genomic_DNA"/>
</dbReference>
<feature type="active site" description="Charge relay system" evidence="4">
    <location>
        <position position="448"/>
    </location>
</feature>
<dbReference type="PANTHER" id="PTHR43399:SF5">
    <property type="entry name" value="PEPTIDASE S8 FAMILY WITH PROTEASE-ASSOCIATED DOMAIN"/>
    <property type="match status" value="1"/>
</dbReference>
<dbReference type="InterPro" id="IPR023828">
    <property type="entry name" value="Peptidase_S8_Ser-AS"/>
</dbReference>
<dbReference type="RefSeq" id="WP_015810237.1">
    <property type="nucleotide sequence ID" value="NC_013037.1"/>
</dbReference>
<dbReference type="Proteomes" id="UP000002011">
    <property type="component" value="Chromosome"/>
</dbReference>
<name>C6W1C3_DYAFD</name>
<dbReference type="InterPro" id="IPR008979">
    <property type="entry name" value="Galactose-bd-like_sf"/>
</dbReference>
<evidence type="ECO:0000259" key="7">
    <source>
        <dbReference type="Pfam" id="PF18962"/>
    </source>
</evidence>
<keyword evidence="9" id="KW-1185">Reference proteome</keyword>
<evidence type="ECO:0000256" key="5">
    <source>
        <dbReference type="SAM" id="SignalP"/>
    </source>
</evidence>
<dbReference type="InterPro" id="IPR013783">
    <property type="entry name" value="Ig-like_fold"/>
</dbReference>
<dbReference type="PROSITE" id="PS51892">
    <property type="entry name" value="SUBTILASE"/>
    <property type="match status" value="1"/>
</dbReference>
<dbReference type="InterPro" id="IPR015500">
    <property type="entry name" value="Peptidase_S8_subtilisin-rel"/>
</dbReference>
<dbReference type="InterPro" id="IPR026444">
    <property type="entry name" value="Secre_tail"/>
</dbReference>
<dbReference type="HOGENOM" id="CLU_238177_0_0_10"/>
<keyword evidence="5" id="KW-0732">Signal</keyword>
<evidence type="ECO:0000313" key="8">
    <source>
        <dbReference type="EMBL" id="ACT91980.1"/>
    </source>
</evidence>
<comment type="similarity">
    <text evidence="4">Belongs to the peptidase S8 family.</text>
</comment>
<evidence type="ECO:0000259" key="6">
    <source>
        <dbReference type="Pfam" id="PF00082"/>
    </source>
</evidence>
<sequence>MISSKQIACLLLLLLFFSTQTHAQRRAQLRLFLKNRTLTLPDSIPDRIVPAQARQHQVGQQRSLVIVQFNKIPDEATRSRLLAEGITLLDYVPDHAYTAVVSGAPSGKALKHLGVRAIYKPGPEDIVQPALLAGAVPAHARNAAGKMDVRLSFAKPFPNNDVVRDLNQAGFEVIYDGLKAYQVIDVRIPEDGVRRLAAFPWVQYIVPVAEPSAMLNDRSVAGTKANVLGSGALLGYKLAGEGVVIGLGDDSNPMHHPDIGKRVISFVPMANEWHGIHVGGTAAGSGLLNEKYRGYAPKAKIVVRPRARIWEDPASLIRDYGMVVTSNTYIGWGGCTMMGLYGDGSAVLDEQAFQFPNLLHVFAAGNSGAESNCQELGLPAGLGTVLGDYQSAKNVLSVGRTLATGIIATASSKGPTADGRIKPEIIAPGGSITSAVQNNGYQAGSGTSMATPAVTGGAALLVQRYRQLHQERNPENALVKALLCNGANDQGLPGPDYSHGFGMMNLLRSVTMLDKNQYFKGQLAHTASNTHQIVVPANTARLKVMLYWNDPAPSLLSGGATLVNNLDLTMTRPGNTTALPSFPSLSAPTAAAVAGIDSVNNMEQIVLDAPAAGTYVVNISATRIPQGVQEYFVVYDIIEPSLTVTYPLAGDRLTKGDAVNICWDSHGDALSTFNVAYSLNNGSTWTTINANVAADQRHLAWTVPDGSTSTAKVRVMRNGTALTSTSGSFAVLGVPTVTLQSVQCEGYIALQWAAVSGAADYEVMLSTGDEMRSAGITTGLKYTLASLSKDSTYYISVRARKDQVPGRRSAALIRKPDSGTCQGTISDKDLKMEAVVAPLPNVRQLTSAAYSAEQAITVRIKNLDDQPQSQPFEVGYSLGGAMHWEQVNSPVPAVGTIDYTFQQRVNLASVSDATLHVAVRLAGDPVPANDTLLVKLRQIPNPKVVLPYLQDVESVAAFNGQASTFGIPGAEQFDFTNLTGFARLRTVVPGAAYSSQRAFVLDGLVALTTSPARSYLEGTFNLSDYNTQNDEIWLSFRHPPGYFYTRADYNRLYIRGRSSDPWIYVNVLQYGGYGDVDKDFKLTLVDVTGLLRSNGQQLSSEFQARWGNEAMASYPAEGTVIDNIRLFKTTSDLAVTSVDAPSISYCEYLSSPNITAKIKNNGSDDCYAVPIKMSMDGEVIERGLAVVKKDSVVEYGFYYPIAAFQPGKHVVKIWCEKAMDVNRTNDTMQVEFFTHAPVTVAPYFENFESGNGGWYTSGTNSSWQLGTPAGTGTPGAASGQNAWKTNLNGAYNNNEESYLYSPCFQIDYSNSNFLSFSAKIDMEDCNGDACDMFYVEYNEGYGWNRLGSTMNWVNWYNHEKDWQGYWSGKVAAEWRVFSVQLPSRPYQRLRFVFKSNGSGSGQGVTIDDIHIYNNLIYNIHDGASVPFELPPDSPPGDGWTDYIYENRIVASIHPRGQDISGIRLKSFKHEGPLRVSEGQLVLDRSFVISSPTSFDTPVSVRLYLPEADIERLVTATDRPDIAKPSSVYELAITQYSGDKQDGDLANNAREGWEYFSPEKVTKVPFGRGYYLEFETRSFSEFWLAKSYIGTGTPLPVTLAAFTAEKRITEQGAAVNLRWSTASETDFSHFEVQVAAGAENLKKVSFQTLGTIAGLGTGGASQYSFLDEPVAAGGTRYYRLKMVDSDGSFMYSAVKAVTFDQDLEWKVFPNPSKGVFRLEPKGRITGRIQIEVIDQNGRLCRKLAYREAMPALEVKLDSPDLANGLYVIKVMSNEGESVFKVIKE</sequence>
<dbReference type="CDD" id="cd04842">
    <property type="entry name" value="Peptidases_S8_Kp43_protease"/>
    <property type="match status" value="1"/>
</dbReference>
<evidence type="ECO:0000313" key="9">
    <source>
        <dbReference type="Proteomes" id="UP000002011"/>
    </source>
</evidence>
<dbReference type="InterPro" id="IPR036852">
    <property type="entry name" value="Peptidase_S8/S53_dom_sf"/>
</dbReference>
<accession>C6W1C3</accession>
<keyword evidence="3 4" id="KW-0720">Serine protease</keyword>
<dbReference type="SUPFAM" id="SSF49785">
    <property type="entry name" value="Galactose-binding domain-like"/>
    <property type="match status" value="1"/>
</dbReference>
<keyword evidence="1 4" id="KW-0645">Protease</keyword>
<feature type="active site" description="Charge relay system" evidence="4">
    <location>
        <position position="274"/>
    </location>
</feature>
<dbReference type="KEGG" id="dfe:Dfer_0718"/>
<feature type="signal peptide" evidence="5">
    <location>
        <begin position="1"/>
        <end position="23"/>
    </location>
</feature>
<evidence type="ECO:0000256" key="1">
    <source>
        <dbReference type="ARBA" id="ARBA00022670"/>
    </source>
</evidence>
<dbReference type="PROSITE" id="PS00138">
    <property type="entry name" value="SUBTILASE_SER"/>
    <property type="match status" value="1"/>
</dbReference>
<dbReference type="Gene3D" id="2.60.120.260">
    <property type="entry name" value="Galactose-binding domain-like"/>
    <property type="match status" value="1"/>
</dbReference>
<organism evidence="8 9">
    <name type="scientific">Dyadobacter fermentans (strain ATCC 700827 / DSM 18053 / CIP 107007 / KCTC 52180 / NS114)</name>
    <dbReference type="NCBI Taxonomy" id="471854"/>
    <lineage>
        <taxon>Bacteria</taxon>
        <taxon>Pseudomonadati</taxon>
        <taxon>Bacteroidota</taxon>
        <taxon>Cytophagia</taxon>
        <taxon>Cytophagales</taxon>
        <taxon>Spirosomataceae</taxon>
        <taxon>Dyadobacter</taxon>
    </lineage>
</organism>
<reference evidence="8 9" key="1">
    <citation type="journal article" date="2009" name="Stand. Genomic Sci.">
        <title>Complete genome sequence of Dyadobacter fermentans type strain (NS114).</title>
        <authorList>
            <person name="Lang E."/>
            <person name="Lapidus A."/>
            <person name="Chertkov O."/>
            <person name="Brettin T."/>
            <person name="Detter J.C."/>
            <person name="Han C."/>
            <person name="Copeland A."/>
            <person name="Glavina Del Rio T."/>
            <person name="Nolan M."/>
            <person name="Chen F."/>
            <person name="Lucas S."/>
            <person name="Tice H."/>
            <person name="Cheng J.F."/>
            <person name="Land M."/>
            <person name="Hauser L."/>
            <person name="Chang Y.J."/>
            <person name="Jeffries C.D."/>
            <person name="Kopitz M."/>
            <person name="Bruce D."/>
            <person name="Goodwin L."/>
            <person name="Pitluck S."/>
            <person name="Ovchinnikova G."/>
            <person name="Pati A."/>
            <person name="Ivanova N."/>
            <person name="Mavrommatis K."/>
            <person name="Chen A."/>
            <person name="Palaniappan K."/>
            <person name="Chain P."/>
            <person name="Bristow J."/>
            <person name="Eisen J.A."/>
            <person name="Markowitz V."/>
            <person name="Hugenholtz P."/>
            <person name="Goker M."/>
            <person name="Rohde M."/>
            <person name="Kyrpides N.C."/>
            <person name="Klenk H.P."/>
        </authorList>
    </citation>
    <scope>NUCLEOTIDE SEQUENCE [LARGE SCALE GENOMIC DNA]</scope>
    <source>
        <strain evidence="9">ATCC 700827 / DSM 18053 / CIP 107007 / KCTC 52180 / NS114</strain>
    </source>
</reference>
<feature type="domain" description="Secretion system C-terminal sorting" evidence="7">
    <location>
        <begin position="1706"/>
        <end position="1781"/>
    </location>
</feature>
<evidence type="ECO:0000256" key="2">
    <source>
        <dbReference type="ARBA" id="ARBA00022801"/>
    </source>
</evidence>